<proteinExistence type="predicted"/>
<sequence length="179" mass="21546">MTKIIPLKIPRSNLDNIQSIKVRLSNHATFTSLQWDIKRDFDIPWSNLFSEIISFNEYNFIHLNHNSFSLMGFHGPYNIKNVNHKRYDLIDSEFFYRSLNNILEKDHWLQPPIDNSKVSILLHRAKDLSKSASDIYMLNSSFHKPRQPYDHEWSHAFIEYYEYFVITQNRVFVWSLVYE</sequence>
<comment type="caution">
    <text evidence="1">The sequence shown here is derived from an EMBL/GenBank/DDBJ whole genome shotgun (WGS) entry which is preliminary data.</text>
</comment>
<dbReference type="AlphaFoldDB" id="A0A937JH83"/>
<name>A0A937JH83_9GAMM</name>
<dbReference type="EMBL" id="JADHSG010000001">
    <property type="protein sequence ID" value="MBL6902767.1"/>
    <property type="molecule type" value="Genomic_DNA"/>
</dbReference>
<gene>
    <name evidence="1" type="ORF">ISR29_01015</name>
</gene>
<protein>
    <submittedName>
        <fullName evidence="1">Uncharacterized protein</fullName>
    </submittedName>
</protein>
<evidence type="ECO:0000313" key="2">
    <source>
        <dbReference type="Proteomes" id="UP000705230"/>
    </source>
</evidence>
<dbReference type="Proteomes" id="UP000705230">
    <property type="component" value="Unassembled WGS sequence"/>
</dbReference>
<evidence type="ECO:0000313" key="1">
    <source>
        <dbReference type="EMBL" id="MBL6902767.1"/>
    </source>
</evidence>
<accession>A0A937JH83</accession>
<reference evidence="1" key="1">
    <citation type="submission" date="2020-10" db="EMBL/GenBank/DDBJ databases">
        <title>Microbiome of the Black Sea water column analyzed by genome centric metagenomics.</title>
        <authorList>
            <person name="Cabello-Yeves P.J."/>
            <person name="Callieri C."/>
            <person name="Picazo A."/>
            <person name="Mehrshad M."/>
            <person name="Haro-Moreno J.M."/>
            <person name="Roda-Garcia J."/>
            <person name="Dzembekova N."/>
            <person name="Slabakova V."/>
            <person name="Slabakova N."/>
            <person name="Moncheva S."/>
            <person name="Rodriguez-Valera F."/>
        </authorList>
    </citation>
    <scope>NUCLEOTIDE SEQUENCE</scope>
    <source>
        <strain evidence="1">BS30m-G43</strain>
    </source>
</reference>
<organism evidence="1 2">
    <name type="scientific">SAR86 cluster bacterium</name>
    <dbReference type="NCBI Taxonomy" id="2030880"/>
    <lineage>
        <taxon>Bacteria</taxon>
        <taxon>Pseudomonadati</taxon>
        <taxon>Pseudomonadota</taxon>
        <taxon>Gammaproteobacteria</taxon>
        <taxon>SAR86 cluster</taxon>
    </lineage>
</organism>